<reference evidence="1 2" key="1">
    <citation type="journal article" date="2018" name="Sci. Rep.">
        <title>Raphidocelis subcapitata (=Pseudokirchneriella subcapitata) provides an insight into genome evolution and environmental adaptations in the Sphaeropleales.</title>
        <authorList>
            <person name="Suzuki S."/>
            <person name="Yamaguchi H."/>
            <person name="Nakajima N."/>
            <person name="Kawachi M."/>
        </authorList>
    </citation>
    <scope>NUCLEOTIDE SEQUENCE [LARGE SCALE GENOMIC DNA]</scope>
    <source>
        <strain evidence="1 2">NIES-35</strain>
    </source>
</reference>
<keyword evidence="2" id="KW-1185">Reference proteome</keyword>
<dbReference type="STRING" id="307507.A0A2V0P0N2"/>
<dbReference type="OrthoDB" id="10254482at2759"/>
<dbReference type="InParanoid" id="A0A2V0P0N2"/>
<evidence type="ECO:0000313" key="2">
    <source>
        <dbReference type="Proteomes" id="UP000247498"/>
    </source>
</evidence>
<proteinExistence type="predicted"/>
<dbReference type="Proteomes" id="UP000247498">
    <property type="component" value="Unassembled WGS sequence"/>
</dbReference>
<name>A0A2V0P0N2_9CHLO</name>
<sequence length="243" mass="27000">MNNNRNDEAALLGVFQKTGFISFGAEGKPLEYGLKSEHVRECYKGKQMGIIAPREGKTVDAYFEKAHKWISDGEKYVDKWRYAGSQEKKRGFGTSDFSKRDEFSHTVRTLQWREQLAHEAKWTREAIAFFNEAAEQTGGLAAATGSPRGGEAQPALYDLVHEKPPDRTAPACSKVHRDTHNRTMLSHDRALGGALTTSRLHFPAPGGDLAKPEFARRPLVRGTFYRRCNVTFPPDCDAAGGAA</sequence>
<gene>
    <name evidence="1" type="ORF">Rsub_04140</name>
</gene>
<organism evidence="1 2">
    <name type="scientific">Raphidocelis subcapitata</name>
    <dbReference type="NCBI Taxonomy" id="307507"/>
    <lineage>
        <taxon>Eukaryota</taxon>
        <taxon>Viridiplantae</taxon>
        <taxon>Chlorophyta</taxon>
        <taxon>core chlorophytes</taxon>
        <taxon>Chlorophyceae</taxon>
        <taxon>CS clade</taxon>
        <taxon>Sphaeropleales</taxon>
        <taxon>Selenastraceae</taxon>
        <taxon>Raphidocelis</taxon>
    </lineage>
</organism>
<evidence type="ECO:0000313" key="1">
    <source>
        <dbReference type="EMBL" id="GBF91400.1"/>
    </source>
</evidence>
<protein>
    <submittedName>
        <fullName evidence="1">Flagellar associated protein</fullName>
    </submittedName>
</protein>
<accession>A0A2V0P0N2</accession>
<dbReference type="AlphaFoldDB" id="A0A2V0P0N2"/>
<keyword evidence="1" id="KW-0966">Cell projection</keyword>
<comment type="caution">
    <text evidence="1">The sequence shown here is derived from an EMBL/GenBank/DDBJ whole genome shotgun (WGS) entry which is preliminary data.</text>
</comment>
<keyword evidence="1" id="KW-0969">Cilium</keyword>
<keyword evidence="1" id="KW-0282">Flagellum</keyword>
<dbReference type="EMBL" id="BDRX01000024">
    <property type="protein sequence ID" value="GBF91400.1"/>
    <property type="molecule type" value="Genomic_DNA"/>
</dbReference>